<evidence type="ECO:0000313" key="2">
    <source>
        <dbReference type="EMBL" id="CAD8119659.1"/>
    </source>
</evidence>
<evidence type="ECO:0000313" key="1">
    <source>
        <dbReference type="EMBL" id="CAD8119656.1"/>
    </source>
</evidence>
<organism evidence="1 3">
    <name type="scientific">Paramecium sonneborni</name>
    <dbReference type="NCBI Taxonomy" id="65129"/>
    <lineage>
        <taxon>Eukaryota</taxon>
        <taxon>Sar</taxon>
        <taxon>Alveolata</taxon>
        <taxon>Ciliophora</taxon>
        <taxon>Intramacronucleata</taxon>
        <taxon>Oligohymenophorea</taxon>
        <taxon>Peniculida</taxon>
        <taxon>Parameciidae</taxon>
        <taxon>Paramecium</taxon>
    </lineage>
</organism>
<gene>
    <name evidence="1" type="ORF">PSON_ATCC_30995.1.T1220071</name>
    <name evidence="2" type="ORF">PSON_ATCC_30995.1.T1220073</name>
</gene>
<dbReference type="EMBL" id="CAJJDN010000122">
    <property type="protein sequence ID" value="CAD8119659.1"/>
    <property type="molecule type" value="Genomic_DNA"/>
</dbReference>
<keyword evidence="3" id="KW-1185">Reference proteome</keyword>
<evidence type="ECO:0000313" key="3">
    <source>
        <dbReference type="Proteomes" id="UP000692954"/>
    </source>
</evidence>
<proteinExistence type="predicted"/>
<reference evidence="1" key="1">
    <citation type="submission" date="2021-01" db="EMBL/GenBank/DDBJ databases">
        <authorList>
            <consortium name="Genoscope - CEA"/>
            <person name="William W."/>
        </authorList>
    </citation>
    <scope>NUCLEOTIDE SEQUENCE</scope>
</reference>
<dbReference type="AlphaFoldDB" id="A0A8S1QV16"/>
<comment type="caution">
    <text evidence="1">The sequence shown here is derived from an EMBL/GenBank/DDBJ whole genome shotgun (WGS) entry which is preliminary data.</text>
</comment>
<dbReference type="EMBL" id="CAJJDN010000122">
    <property type="protein sequence ID" value="CAD8119656.1"/>
    <property type="molecule type" value="Genomic_DNA"/>
</dbReference>
<protein>
    <submittedName>
        <fullName evidence="1">Uncharacterized protein</fullName>
    </submittedName>
</protein>
<name>A0A8S1QV16_9CILI</name>
<sequence length="209" mass="24839">MLQLLNSPTLQNLSDLVQSIQYNQELDQAQKKIHYETFQDLIKLQSFNHYASFIDYLIRLNEGDKSNYYRVFLQIQKPQLHISSDLYPKDDLIPQEEPLKIIQTVPKFLKDTIKCQEVISNTQRKQRKIPNYEKELFFQYFPVLPFRQEYIQSILQIATLKLTELKNLVSQVAYLKQNAIQSIPQSVRILRKKQKLQFSEEPAPQKLYS</sequence>
<accession>A0A8S1QV16</accession>
<dbReference type="Proteomes" id="UP000692954">
    <property type="component" value="Unassembled WGS sequence"/>
</dbReference>